<evidence type="ECO:0000313" key="1">
    <source>
        <dbReference type="EMBL" id="MCW7552506.1"/>
    </source>
</evidence>
<proteinExistence type="predicted"/>
<reference evidence="1 2" key="1">
    <citation type="submission" date="2022-10" db="EMBL/GenBank/DDBJ databases">
        <title>High-quality genome sequences of two octocoral-associated bacteria, Endozoicomonas euniceicola EF212 and Endozoicomonas gorgoniicola PS125.</title>
        <authorList>
            <person name="Chiou Y.-J."/>
            <person name="Chen Y.-H."/>
        </authorList>
    </citation>
    <scope>NUCLEOTIDE SEQUENCE [LARGE SCALE GENOMIC DNA]</scope>
    <source>
        <strain evidence="1 2">PS125</strain>
    </source>
</reference>
<accession>A0ABT3MSZ6</accession>
<sequence>MSRDMLSPGKKFSTDWAGKGGSYVFMGFHVPGQVVFQAKFLPTGRASIRFLIGMGFHVFVESSTIYKLSIAHIASIVWHDKTCLNVTNRI</sequence>
<protein>
    <submittedName>
        <fullName evidence="1">Uncharacterized protein</fullName>
    </submittedName>
</protein>
<organism evidence="1 2">
    <name type="scientific">Endozoicomonas gorgoniicola</name>
    <dbReference type="NCBI Taxonomy" id="1234144"/>
    <lineage>
        <taxon>Bacteria</taxon>
        <taxon>Pseudomonadati</taxon>
        <taxon>Pseudomonadota</taxon>
        <taxon>Gammaproteobacteria</taxon>
        <taxon>Oceanospirillales</taxon>
        <taxon>Endozoicomonadaceae</taxon>
        <taxon>Endozoicomonas</taxon>
    </lineage>
</organism>
<name>A0ABT3MSZ6_9GAMM</name>
<evidence type="ECO:0000313" key="2">
    <source>
        <dbReference type="Proteomes" id="UP001209854"/>
    </source>
</evidence>
<dbReference type="Proteomes" id="UP001209854">
    <property type="component" value="Unassembled WGS sequence"/>
</dbReference>
<comment type="caution">
    <text evidence="1">The sequence shown here is derived from an EMBL/GenBank/DDBJ whole genome shotgun (WGS) entry which is preliminary data.</text>
</comment>
<gene>
    <name evidence="1" type="ORF">NX722_07570</name>
</gene>
<dbReference type="EMBL" id="JAPFCC010000001">
    <property type="protein sequence ID" value="MCW7552506.1"/>
    <property type="molecule type" value="Genomic_DNA"/>
</dbReference>
<keyword evidence="2" id="KW-1185">Reference proteome</keyword>